<keyword evidence="2" id="KW-1185">Reference proteome</keyword>
<comment type="caution">
    <text evidence="1">The sequence shown here is derived from an EMBL/GenBank/DDBJ whole genome shotgun (WGS) entry which is preliminary data.</text>
</comment>
<dbReference type="EMBL" id="AHMT02000018">
    <property type="protein sequence ID" value="EQA63413.1"/>
    <property type="molecule type" value="Genomic_DNA"/>
</dbReference>
<gene>
    <name evidence="1" type="ORF">LEP1GSC062_0905</name>
</gene>
<dbReference type="AlphaFoldDB" id="V6IFJ1"/>
<reference evidence="1" key="1">
    <citation type="submission" date="2013-05" db="EMBL/GenBank/DDBJ databases">
        <authorList>
            <person name="Harkins D.M."/>
            <person name="Durkin A.S."/>
            <person name="Brinkac L.M."/>
            <person name="Haft D.H."/>
            <person name="Selengut J.D."/>
            <person name="Sanka R."/>
            <person name="DePew J."/>
            <person name="Purushe J."/>
            <person name="Hartskeerl R.A."/>
            <person name="Ahmed A."/>
            <person name="van der Linden H."/>
            <person name="Goris M.G.A."/>
            <person name="Vinetz J.M."/>
            <person name="Sutton G.G."/>
            <person name="Nierman W.C."/>
            <person name="Fouts D.E."/>
        </authorList>
    </citation>
    <scope>NUCLEOTIDE SEQUENCE [LARGE SCALE GENOMIC DNA]</scope>
    <source>
        <strain evidence="1">L 60</strain>
    </source>
</reference>
<dbReference type="Proteomes" id="UP000018747">
    <property type="component" value="Unassembled WGS sequence"/>
</dbReference>
<accession>V6IFJ1</accession>
<evidence type="ECO:0000313" key="2">
    <source>
        <dbReference type="Proteomes" id="UP000018747"/>
    </source>
</evidence>
<evidence type="ECO:0000313" key="1">
    <source>
        <dbReference type="EMBL" id="EQA63413.1"/>
    </source>
</evidence>
<proteinExistence type="predicted"/>
<protein>
    <submittedName>
        <fullName evidence="1">Uncharacterized protein</fullName>
    </submittedName>
</protein>
<organism evidence="1 2">
    <name type="scientific">Leptospira alexanderi serovar Manhao 3 str. L 60</name>
    <dbReference type="NCBI Taxonomy" id="1049759"/>
    <lineage>
        <taxon>Bacteria</taxon>
        <taxon>Pseudomonadati</taxon>
        <taxon>Spirochaetota</taxon>
        <taxon>Spirochaetia</taxon>
        <taxon>Leptospirales</taxon>
        <taxon>Leptospiraceae</taxon>
        <taxon>Leptospira</taxon>
    </lineage>
</organism>
<name>V6IFJ1_9LEPT</name>
<sequence length="62" mass="7723">MKRFLQIRLKFRSGILPYFLFPQCSEFNTYDAIHIPYFLYRIYTDEKGDPRERKDENKRDEL</sequence>